<evidence type="ECO:0000313" key="4">
    <source>
        <dbReference type="Proteomes" id="UP000322530"/>
    </source>
</evidence>
<feature type="region of interest" description="Disordered" evidence="1">
    <location>
        <begin position="176"/>
        <end position="221"/>
    </location>
</feature>
<feature type="domain" description="DUF2382" evidence="2">
    <location>
        <begin position="212"/>
        <end position="269"/>
    </location>
</feature>
<reference evidence="3 4" key="1">
    <citation type="submission" date="2019-01" db="EMBL/GenBank/DDBJ databases">
        <title>Draft genome sequence of Dictyobacter sp. Uno17.</title>
        <authorList>
            <person name="Wang C.M."/>
            <person name="Zheng Y."/>
            <person name="Sakai Y."/>
            <person name="Abe K."/>
            <person name="Yokota A."/>
            <person name="Yabe S."/>
        </authorList>
    </citation>
    <scope>NUCLEOTIDE SEQUENCE [LARGE SCALE GENOMIC DNA]</scope>
    <source>
        <strain evidence="3 4">Uno17</strain>
    </source>
</reference>
<dbReference type="AlphaFoldDB" id="A0A5A5THN7"/>
<feature type="compositionally biased region" description="Polar residues" evidence="1">
    <location>
        <begin position="179"/>
        <end position="212"/>
    </location>
</feature>
<organism evidence="3 4">
    <name type="scientific">Dictyobacter arantiisoli</name>
    <dbReference type="NCBI Taxonomy" id="2014874"/>
    <lineage>
        <taxon>Bacteria</taxon>
        <taxon>Bacillati</taxon>
        <taxon>Chloroflexota</taxon>
        <taxon>Ktedonobacteria</taxon>
        <taxon>Ktedonobacterales</taxon>
        <taxon>Dictyobacteraceae</taxon>
        <taxon>Dictyobacter</taxon>
    </lineage>
</organism>
<dbReference type="Proteomes" id="UP000322530">
    <property type="component" value="Unassembled WGS sequence"/>
</dbReference>
<proteinExistence type="predicted"/>
<protein>
    <recommendedName>
        <fullName evidence="2">DUF2382 domain-containing protein</fullName>
    </recommendedName>
</protein>
<dbReference type="OrthoDB" id="160040at2"/>
<dbReference type="PANTHER" id="PTHR38463:SF1">
    <property type="entry name" value="STRESS RESPONSE PROTEIN YSNF"/>
    <property type="match status" value="1"/>
</dbReference>
<dbReference type="EMBL" id="BIXY01000084">
    <property type="protein sequence ID" value="GCF10822.1"/>
    <property type="molecule type" value="Genomic_DNA"/>
</dbReference>
<dbReference type="RefSeq" id="WP_149403690.1">
    <property type="nucleotide sequence ID" value="NZ_BIXY01000084.1"/>
</dbReference>
<sequence length="275" mass="30989">MSTDESSMVTGMFRDRTLAEQALDELEGLGWDRSEMRVVGHHSGGVLPSLKKLFTDPETNRGQPDAAFADLDLPEDQQQTYQEDLEQGSTLVAVEPKDRYLEVQDLLHRNGAYHVFLPMTPGDDRTIEVRQEVAKVNKQVVSAGEIRIHKEVITENKTFTVPVRREIVTIERLSREQVEQQVPTMHPETSSSPNLNYPQSMQSSQSTGTADPSATPEDEALPGDGAIRVLVREEQVLISKQTVVVEEILIRKESVQEIHHFEETLKHEVYCFPSS</sequence>
<dbReference type="InterPro" id="IPR052967">
    <property type="entry name" value="Stress_Response_Assoc"/>
</dbReference>
<feature type="domain" description="DUF2382" evidence="2">
    <location>
        <begin position="127"/>
        <end position="184"/>
    </location>
</feature>
<accession>A0A5A5THN7</accession>
<name>A0A5A5THN7_9CHLR</name>
<dbReference type="PANTHER" id="PTHR38463">
    <property type="entry name" value="STRESS RESPONSE PROTEIN YSNF"/>
    <property type="match status" value="1"/>
</dbReference>
<evidence type="ECO:0000259" key="2">
    <source>
        <dbReference type="Pfam" id="PF09557"/>
    </source>
</evidence>
<keyword evidence="4" id="KW-1185">Reference proteome</keyword>
<dbReference type="Pfam" id="PF09557">
    <property type="entry name" value="DUF2382"/>
    <property type="match status" value="2"/>
</dbReference>
<gene>
    <name evidence="3" type="ORF">KDI_43860</name>
</gene>
<comment type="caution">
    <text evidence="3">The sequence shown here is derived from an EMBL/GenBank/DDBJ whole genome shotgun (WGS) entry which is preliminary data.</text>
</comment>
<evidence type="ECO:0000256" key="1">
    <source>
        <dbReference type="SAM" id="MobiDB-lite"/>
    </source>
</evidence>
<evidence type="ECO:0000313" key="3">
    <source>
        <dbReference type="EMBL" id="GCF10822.1"/>
    </source>
</evidence>
<dbReference type="InterPro" id="IPR019060">
    <property type="entry name" value="DUF2382"/>
</dbReference>